<accession>A0ABR2S3G7</accession>
<evidence type="ECO:0000313" key="2">
    <source>
        <dbReference type="Proteomes" id="UP001396334"/>
    </source>
</evidence>
<name>A0ABR2S3G7_9ROSI</name>
<sequence length="97" mass="11040">MCHHHHPNTNSFRHFDASKFRVLKRLPSEHGTERVQSNVQELDDWPLQISRTSARTLSCHSGYKASNIKVQIAGTAPFSEAYVLTVVNNKCVYFILA</sequence>
<dbReference type="Proteomes" id="UP001396334">
    <property type="component" value="Unassembled WGS sequence"/>
</dbReference>
<reference evidence="1 2" key="1">
    <citation type="journal article" date="2024" name="G3 (Bethesda)">
        <title>Genome assembly of Hibiscus sabdariffa L. provides insights into metabolisms of medicinal natural products.</title>
        <authorList>
            <person name="Kim T."/>
        </authorList>
    </citation>
    <scope>NUCLEOTIDE SEQUENCE [LARGE SCALE GENOMIC DNA]</scope>
    <source>
        <strain evidence="1">TK-2024</strain>
        <tissue evidence="1">Old leaves</tissue>
    </source>
</reference>
<gene>
    <name evidence="1" type="ORF">V6N11_054099</name>
</gene>
<proteinExistence type="predicted"/>
<keyword evidence="2" id="KW-1185">Reference proteome</keyword>
<comment type="caution">
    <text evidence="1">The sequence shown here is derived from an EMBL/GenBank/DDBJ whole genome shotgun (WGS) entry which is preliminary data.</text>
</comment>
<evidence type="ECO:0000313" key="1">
    <source>
        <dbReference type="EMBL" id="KAK9019583.1"/>
    </source>
</evidence>
<protein>
    <submittedName>
        <fullName evidence="1">Uncharacterized protein</fullName>
    </submittedName>
</protein>
<organism evidence="1 2">
    <name type="scientific">Hibiscus sabdariffa</name>
    <name type="common">roselle</name>
    <dbReference type="NCBI Taxonomy" id="183260"/>
    <lineage>
        <taxon>Eukaryota</taxon>
        <taxon>Viridiplantae</taxon>
        <taxon>Streptophyta</taxon>
        <taxon>Embryophyta</taxon>
        <taxon>Tracheophyta</taxon>
        <taxon>Spermatophyta</taxon>
        <taxon>Magnoliopsida</taxon>
        <taxon>eudicotyledons</taxon>
        <taxon>Gunneridae</taxon>
        <taxon>Pentapetalae</taxon>
        <taxon>rosids</taxon>
        <taxon>malvids</taxon>
        <taxon>Malvales</taxon>
        <taxon>Malvaceae</taxon>
        <taxon>Malvoideae</taxon>
        <taxon>Hibiscus</taxon>
    </lineage>
</organism>
<dbReference type="EMBL" id="JBBPBN010000017">
    <property type="protein sequence ID" value="KAK9019583.1"/>
    <property type="molecule type" value="Genomic_DNA"/>
</dbReference>